<name>A0A401KPA9_ASPAW</name>
<dbReference type="PANTHER" id="PTHR39611:SF2">
    <property type="entry name" value="HYDROXYPROLINE-RICH GLYCOPROTEIN DZ-HRGP"/>
    <property type="match status" value="1"/>
</dbReference>
<dbReference type="PANTHER" id="PTHR39611">
    <property type="entry name" value="HYDROXYPROLINE-RICH GLYCOPROTEIN DZ-HRGP-RELATED"/>
    <property type="match status" value="1"/>
</dbReference>
<keyword evidence="4" id="KW-1185">Reference proteome</keyword>
<feature type="domain" description="DUF7514" evidence="2">
    <location>
        <begin position="14"/>
        <end position="182"/>
    </location>
</feature>
<evidence type="ECO:0000256" key="1">
    <source>
        <dbReference type="SAM" id="MobiDB-lite"/>
    </source>
</evidence>
<evidence type="ECO:0000259" key="2">
    <source>
        <dbReference type="Pfam" id="PF24355"/>
    </source>
</evidence>
<reference evidence="3 4" key="1">
    <citation type="submission" date="2016-09" db="EMBL/GenBank/DDBJ databases">
        <title>Aspergillus awamori IFM 58123T.</title>
        <authorList>
            <person name="Kusuya Y."/>
            <person name="Shimizu M."/>
            <person name="Takahashi H."/>
            <person name="Yaguchi T."/>
        </authorList>
    </citation>
    <scope>NUCLEOTIDE SEQUENCE [LARGE SCALE GENOMIC DNA]</scope>
    <source>
        <strain evidence="3 4">IFM 58123</strain>
    </source>
</reference>
<dbReference type="InterPro" id="IPR055936">
    <property type="entry name" value="DUF7514"/>
</dbReference>
<proteinExistence type="predicted"/>
<dbReference type="Pfam" id="PF24355">
    <property type="entry name" value="DUF7514"/>
    <property type="match status" value="1"/>
</dbReference>
<protein>
    <recommendedName>
        <fullName evidence="2">DUF7514 domain-containing protein</fullName>
    </recommendedName>
</protein>
<feature type="compositionally biased region" description="Basic residues" evidence="1">
    <location>
        <begin position="226"/>
        <end position="236"/>
    </location>
</feature>
<feature type="region of interest" description="Disordered" evidence="1">
    <location>
        <begin position="201"/>
        <end position="422"/>
    </location>
</feature>
<dbReference type="AlphaFoldDB" id="A0A401KPA9"/>
<organism evidence="3 4">
    <name type="scientific">Aspergillus awamori</name>
    <name type="common">Black koji mold</name>
    <dbReference type="NCBI Taxonomy" id="105351"/>
    <lineage>
        <taxon>Eukaryota</taxon>
        <taxon>Fungi</taxon>
        <taxon>Dikarya</taxon>
        <taxon>Ascomycota</taxon>
        <taxon>Pezizomycotina</taxon>
        <taxon>Eurotiomycetes</taxon>
        <taxon>Eurotiomycetidae</taxon>
        <taxon>Eurotiales</taxon>
        <taxon>Aspergillaceae</taxon>
        <taxon>Aspergillus</taxon>
    </lineage>
</organism>
<feature type="region of interest" description="Disordered" evidence="1">
    <location>
        <begin position="479"/>
        <end position="505"/>
    </location>
</feature>
<dbReference type="EMBL" id="BDHI01000007">
    <property type="protein sequence ID" value="GCB21079.1"/>
    <property type="molecule type" value="Genomic_DNA"/>
</dbReference>
<evidence type="ECO:0000313" key="3">
    <source>
        <dbReference type="EMBL" id="GCB21079.1"/>
    </source>
</evidence>
<sequence>MFSAHDHQGPSYWGVLINADKSPAPLLEQLCLEIARIIEPKLISKCSRAKTSFDDYATTDLTPERLAAFYRKVGGNYDVLFLQTKPSALSFIYQRLGCFHSIQPTSDPYKPPAIPALQPNGFVRWQTIQLLLDPDEHCHYLQNAVELWDIETPNGEFFPKQIPREAFPDRPDPEMVEWHESVSRRFELDYIKRNILRASPPNFGTYHSHFSNKDLPFTKEESSPPARRRSSTHRPHLVPEEPSPPSRHQRRRSGEYPPSATRRVQSTYFPRAPDVEPPRRAPSPPMWAKSAPKPRGRDRTPAYSRPVSPGTLPGNSASDASSEDSGGAVRRASPSASRHHHHLRPDTPQHYSHTRRHSHESYARRPERAFSPDDQRRYMHRDMYNASSARPYDSDGPRRARSSRVYAEEPVRPPRTPRPTFRDHVFSDPAAVPVNHEVPVYTHMHPRYMERNGTYPVRPPPPPDVDMRAGDDGRRNYRGPPVNANAAGFGTSATPERPRYPSGGYRPQRWANPVQPSPARGIAVALFYTSNKNAYPYPELHLYARQQRTIPP</sequence>
<dbReference type="Proteomes" id="UP000286921">
    <property type="component" value="Unassembled WGS sequence"/>
</dbReference>
<gene>
    <name evidence="3" type="ORF">AAWM_03964</name>
</gene>
<feature type="compositionally biased region" description="Low complexity" evidence="1">
    <location>
        <begin position="316"/>
        <end position="336"/>
    </location>
</feature>
<accession>A0A401KPA9</accession>
<comment type="caution">
    <text evidence="3">The sequence shown here is derived from an EMBL/GenBank/DDBJ whole genome shotgun (WGS) entry which is preliminary data.</text>
</comment>
<evidence type="ECO:0000313" key="4">
    <source>
        <dbReference type="Proteomes" id="UP000286921"/>
    </source>
</evidence>
<feature type="compositionally biased region" description="Basic and acidic residues" evidence="1">
    <location>
        <begin position="359"/>
        <end position="383"/>
    </location>
</feature>